<keyword evidence="2" id="KW-0238">DNA-binding</keyword>
<dbReference type="PANTHER" id="PTHR44688:SF16">
    <property type="entry name" value="DNA-BINDING TRANSCRIPTIONAL ACTIVATOR DEVR_DOSR"/>
    <property type="match status" value="1"/>
</dbReference>
<dbReference type="SUPFAM" id="SSF46894">
    <property type="entry name" value="C-terminal effector domain of the bipartite response regulators"/>
    <property type="match status" value="2"/>
</dbReference>
<feature type="domain" description="HTH luxR-type" evidence="4">
    <location>
        <begin position="1"/>
        <end position="63"/>
    </location>
</feature>
<dbReference type="InterPro" id="IPR016032">
    <property type="entry name" value="Sig_transdc_resp-reg_C-effctor"/>
</dbReference>
<keyword evidence="3" id="KW-0804">Transcription</keyword>
<keyword evidence="1" id="KW-0805">Transcription regulation</keyword>
<evidence type="ECO:0000256" key="1">
    <source>
        <dbReference type="ARBA" id="ARBA00023015"/>
    </source>
</evidence>
<protein>
    <submittedName>
        <fullName evidence="5">LuxR C-terminal-related transcriptional regulator</fullName>
    </submittedName>
</protein>
<evidence type="ECO:0000256" key="3">
    <source>
        <dbReference type="ARBA" id="ARBA00023163"/>
    </source>
</evidence>
<dbReference type="AlphaFoldDB" id="A0AAJ5VS54"/>
<dbReference type="PANTHER" id="PTHR44688">
    <property type="entry name" value="DNA-BINDING TRANSCRIPTIONAL ACTIVATOR DEVR_DOSR"/>
    <property type="match status" value="1"/>
</dbReference>
<sequence>MKRNLTGRQFEVLKLIRQEFTSEQISEALGISRRTAEVHRRAIHSIFGTRTPSGAIVEGVRQGIISTNDVSSPIRALSPREIDIIELVAEDMNAAQVAQVLGLAVSTVYRHFERIHAATNTKSLPLAVLVALKAGYIRL</sequence>
<name>A0AAJ5VS54_9HYPH</name>
<dbReference type="GO" id="GO:0003677">
    <property type="term" value="F:DNA binding"/>
    <property type="evidence" value="ECO:0007669"/>
    <property type="project" value="UniProtKB-KW"/>
</dbReference>
<accession>A0AAJ5VS54</accession>
<proteinExistence type="predicted"/>
<dbReference type="InterPro" id="IPR036388">
    <property type="entry name" value="WH-like_DNA-bd_sf"/>
</dbReference>
<evidence type="ECO:0000313" key="6">
    <source>
        <dbReference type="Proteomes" id="UP001217476"/>
    </source>
</evidence>
<dbReference type="InterPro" id="IPR000792">
    <property type="entry name" value="Tscrpt_reg_LuxR_C"/>
</dbReference>
<dbReference type="SMART" id="SM00421">
    <property type="entry name" value="HTH_LUXR"/>
    <property type="match status" value="2"/>
</dbReference>
<feature type="domain" description="HTH luxR-type" evidence="4">
    <location>
        <begin position="70"/>
        <end position="135"/>
    </location>
</feature>
<organism evidence="5 6">
    <name type="scientific">Candidatus Devosia phytovorans</name>
    <dbReference type="NCBI Taxonomy" id="3121372"/>
    <lineage>
        <taxon>Bacteria</taxon>
        <taxon>Pseudomonadati</taxon>
        <taxon>Pseudomonadota</taxon>
        <taxon>Alphaproteobacteria</taxon>
        <taxon>Hyphomicrobiales</taxon>
        <taxon>Devosiaceae</taxon>
        <taxon>Devosia</taxon>
    </lineage>
</organism>
<dbReference type="EMBL" id="CP119312">
    <property type="protein sequence ID" value="WEK03252.1"/>
    <property type="molecule type" value="Genomic_DNA"/>
</dbReference>
<evidence type="ECO:0000256" key="2">
    <source>
        <dbReference type="ARBA" id="ARBA00023125"/>
    </source>
</evidence>
<reference evidence="5" key="1">
    <citation type="submission" date="2023-03" db="EMBL/GenBank/DDBJ databases">
        <title>Andean soil-derived lignocellulolytic bacterial consortium as a source of novel taxa and putative plastic-active enzymes.</title>
        <authorList>
            <person name="Diaz-Garcia L."/>
            <person name="Chuvochina M."/>
            <person name="Feuerriegel G."/>
            <person name="Bunk B."/>
            <person name="Sproer C."/>
            <person name="Streit W.R."/>
            <person name="Rodriguez L.M."/>
            <person name="Overmann J."/>
            <person name="Jimenez D.J."/>
        </authorList>
    </citation>
    <scope>NUCLEOTIDE SEQUENCE</scope>
    <source>
        <strain evidence="5">MAG 4196</strain>
    </source>
</reference>
<dbReference type="Pfam" id="PF00196">
    <property type="entry name" value="GerE"/>
    <property type="match status" value="2"/>
</dbReference>
<evidence type="ECO:0000313" key="5">
    <source>
        <dbReference type="EMBL" id="WEK03252.1"/>
    </source>
</evidence>
<dbReference type="Proteomes" id="UP001217476">
    <property type="component" value="Chromosome"/>
</dbReference>
<evidence type="ECO:0000259" key="4">
    <source>
        <dbReference type="PROSITE" id="PS50043"/>
    </source>
</evidence>
<dbReference type="GO" id="GO:0006355">
    <property type="term" value="P:regulation of DNA-templated transcription"/>
    <property type="evidence" value="ECO:0007669"/>
    <property type="project" value="InterPro"/>
</dbReference>
<gene>
    <name evidence="5" type="ORF">P0Y65_13730</name>
</gene>
<dbReference type="Gene3D" id="1.10.10.10">
    <property type="entry name" value="Winged helix-like DNA-binding domain superfamily/Winged helix DNA-binding domain"/>
    <property type="match status" value="2"/>
</dbReference>
<dbReference type="PROSITE" id="PS50043">
    <property type="entry name" value="HTH_LUXR_2"/>
    <property type="match status" value="2"/>
</dbReference>